<dbReference type="Proteomes" id="UP000233491">
    <property type="component" value="Unassembled WGS sequence"/>
</dbReference>
<keyword evidence="7" id="KW-1133">Transmembrane helix</keyword>
<sequence>MDYRQARTQAGFWLEYVALRAVVALLSFLGVDRGSAFMGRLWRWFAPFNPRHSRADQHLANAMPDLTSGERKRILSDMWENLGRTFAEGLLLPEIVRRPERIVLSDGLAADIRAIGAGGAVFCSLHQGNWELLAVGGASLGKPFAGIYRELKNPLAEAYFRSRRETAYPGGLVAAGTTSILRLRSLARSGVAIAMMADLPDGTGIVAPFFGHPALLSKLPVTLARHLGLPLVVAHCRRVDGAHFCIEGERLDLPHTDNAEADVDQATRVLHATFETWIRSEPGQWMWATRKWPNLALHDAASK</sequence>
<keyword evidence="6 8" id="KW-0012">Acyltransferase</keyword>
<organism evidence="8 9">
    <name type="scientific">Pleomorphomonas diazotrophica</name>
    <dbReference type="NCBI Taxonomy" id="1166257"/>
    <lineage>
        <taxon>Bacteria</taxon>
        <taxon>Pseudomonadati</taxon>
        <taxon>Pseudomonadota</taxon>
        <taxon>Alphaproteobacteria</taxon>
        <taxon>Hyphomicrobiales</taxon>
        <taxon>Pleomorphomonadaceae</taxon>
        <taxon>Pleomorphomonas</taxon>
    </lineage>
</organism>
<dbReference type="PANTHER" id="PTHR30606:SF10">
    <property type="entry name" value="PHOSPHATIDYLINOSITOL MANNOSIDE ACYLTRANSFERASE"/>
    <property type="match status" value="1"/>
</dbReference>
<keyword evidence="4 8" id="KW-0808">Transferase</keyword>
<evidence type="ECO:0000256" key="3">
    <source>
        <dbReference type="ARBA" id="ARBA00022519"/>
    </source>
</evidence>
<dbReference type="CDD" id="cd07984">
    <property type="entry name" value="LPLAT_LABLAT-like"/>
    <property type="match status" value="1"/>
</dbReference>
<name>A0A1I4Q388_9HYPH</name>
<proteinExistence type="predicted"/>
<evidence type="ECO:0000256" key="1">
    <source>
        <dbReference type="ARBA" id="ARBA00004533"/>
    </source>
</evidence>
<feature type="transmembrane region" description="Helical" evidence="7">
    <location>
        <begin position="12"/>
        <end position="31"/>
    </location>
</feature>
<keyword evidence="5 7" id="KW-0472">Membrane</keyword>
<accession>A0A1I4Q388</accession>
<evidence type="ECO:0000313" key="9">
    <source>
        <dbReference type="Proteomes" id="UP000233491"/>
    </source>
</evidence>
<keyword evidence="7" id="KW-0812">Transmembrane</keyword>
<reference evidence="8 9" key="1">
    <citation type="submission" date="2017-12" db="EMBL/GenBank/DDBJ databases">
        <title>Anaerobic carbon monoxide metabolism by Pleomorphomonas carboxyditropha sp. nov., a new mesophilic hydrogenogenic carboxidotroph.</title>
        <authorList>
            <person name="Esquivel-Elizondo S."/>
            <person name="Krajmalnik-Brown R."/>
        </authorList>
    </citation>
    <scope>NUCLEOTIDE SEQUENCE [LARGE SCALE GENOMIC DNA]</scope>
    <source>
        <strain evidence="8 9">R5-392</strain>
    </source>
</reference>
<dbReference type="GO" id="GO:0005886">
    <property type="term" value="C:plasma membrane"/>
    <property type="evidence" value="ECO:0007669"/>
    <property type="project" value="UniProtKB-SubCell"/>
</dbReference>
<keyword evidence="2" id="KW-1003">Cell membrane</keyword>
<dbReference type="AlphaFoldDB" id="A0A1I4Q388"/>
<gene>
    <name evidence="8" type="ORF">CXZ10_06475</name>
</gene>
<comment type="subcellular location">
    <subcellularLocation>
        <location evidence="1">Cell inner membrane</location>
    </subcellularLocation>
</comment>
<dbReference type="InterPro" id="IPR004960">
    <property type="entry name" value="LipA_acyltrans"/>
</dbReference>
<dbReference type="PANTHER" id="PTHR30606">
    <property type="entry name" value="LIPID A BIOSYNTHESIS LAUROYL ACYLTRANSFERASE"/>
    <property type="match status" value="1"/>
</dbReference>
<dbReference type="OrthoDB" id="9801955at2"/>
<evidence type="ECO:0000256" key="5">
    <source>
        <dbReference type="ARBA" id="ARBA00023136"/>
    </source>
</evidence>
<keyword evidence="9" id="KW-1185">Reference proteome</keyword>
<protein>
    <submittedName>
        <fullName evidence="8">Lauroyl acyltransferase</fullName>
    </submittedName>
</protein>
<keyword evidence="3" id="KW-0997">Cell inner membrane</keyword>
<dbReference type="Pfam" id="PF03279">
    <property type="entry name" value="Lip_A_acyltrans"/>
    <property type="match status" value="1"/>
</dbReference>
<evidence type="ECO:0000313" key="8">
    <source>
        <dbReference type="EMBL" id="PKR90982.1"/>
    </source>
</evidence>
<evidence type="ECO:0000256" key="2">
    <source>
        <dbReference type="ARBA" id="ARBA00022475"/>
    </source>
</evidence>
<dbReference type="GO" id="GO:0009247">
    <property type="term" value="P:glycolipid biosynthetic process"/>
    <property type="evidence" value="ECO:0007669"/>
    <property type="project" value="UniProtKB-ARBA"/>
</dbReference>
<dbReference type="GO" id="GO:0016746">
    <property type="term" value="F:acyltransferase activity"/>
    <property type="evidence" value="ECO:0007669"/>
    <property type="project" value="UniProtKB-KW"/>
</dbReference>
<evidence type="ECO:0000256" key="6">
    <source>
        <dbReference type="ARBA" id="ARBA00023315"/>
    </source>
</evidence>
<comment type="caution">
    <text evidence="8">The sequence shown here is derived from an EMBL/GenBank/DDBJ whole genome shotgun (WGS) entry which is preliminary data.</text>
</comment>
<dbReference type="EMBL" id="PJNW01000002">
    <property type="protein sequence ID" value="PKR90982.1"/>
    <property type="molecule type" value="Genomic_DNA"/>
</dbReference>
<evidence type="ECO:0000256" key="7">
    <source>
        <dbReference type="SAM" id="Phobius"/>
    </source>
</evidence>
<evidence type="ECO:0000256" key="4">
    <source>
        <dbReference type="ARBA" id="ARBA00022679"/>
    </source>
</evidence>